<accession>A0ABQ9FF23</accession>
<feature type="chain" id="PRO_5046732299" evidence="3">
    <location>
        <begin position="28"/>
        <end position="615"/>
    </location>
</feature>
<evidence type="ECO:0000256" key="1">
    <source>
        <dbReference type="SAM" id="MobiDB-lite"/>
    </source>
</evidence>
<keyword evidence="2" id="KW-0472">Membrane</keyword>
<evidence type="ECO:0000313" key="4">
    <source>
        <dbReference type="EMBL" id="KAJ8315948.1"/>
    </source>
</evidence>
<dbReference type="EMBL" id="JARBDR010000328">
    <property type="protein sequence ID" value="KAJ8315948.1"/>
    <property type="molecule type" value="Genomic_DNA"/>
</dbReference>
<protein>
    <submittedName>
        <fullName evidence="4">Uncharacterized protein</fullName>
    </submittedName>
</protein>
<feature type="compositionally biased region" description="Low complexity" evidence="1">
    <location>
        <begin position="114"/>
        <end position="131"/>
    </location>
</feature>
<feature type="compositionally biased region" description="Polar residues" evidence="1">
    <location>
        <begin position="104"/>
        <end position="113"/>
    </location>
</feature>
<organism evidence="4 5">
    <name type="scientific">Tegillarca granosa</name>
    <name type="common">Malaysian cockle</name>
    <name type="synonym">Anadara granosa</name>
    <dbReference type="NCBI Taxonomy" id="220873"/>
    <lineage>
        <taxon>Eukaryota</taxon>
        <taxon>Metazoa</taxon>
        <taxon>Spiralia</taxon>
        <taxon>Lophotrochozoa</taxon>
        <taxon>Mollusca</taxon>
        <taxon>Bivalvia</taxon>
        <taxon>Autobranchia</taxon>
        <taxon>Pteriomorphia</taxon>
        <taxon>Arcoida</taxon>
        <taxon>Arcoidea</taxon>
        <taxon>Arcidae</taxon>
        <taxon>Tegillarca</taxon>
    </lineage>
</organism>
<evidence type="ECO:0000256" key="2">
    <source>
        <dbReference type="SAM" id="Phobius"/>
    </source>
</evidence>
<feature type="compositionally biased region" description="Basic residues" evidence="1">
    <location>
        <begin position="570"/>
        <end position="579"/>
    </location>
</feature>
<gene>
    <name evidence="4" type="ORF">KUTeg_005962</name>
</gene>
<comment type="caution">
    <text evidence="4">The sequence shown here is derived from an EMBL/GenBank/DDBJ whole genome shotgun (WGS) entry which is preliminary data.</text>
</comment>
<feature type="transmembrane region" description="Helical" evidence="2">
    <location>
        <begin position="451"/>
        <end position="476"/>
    </location>
</feature>
<feature type="region of interest" description="Disordered" evidence="1">
    <location>
        <begin position="555"/>
        <end position="593"/>
    </location>
</feature>
<dbReference type="Proteomes" id="UP001217089">
    <property type="component" value="Unassembled WGS sequence"/>
</dbReference>
<sequence>MIIPSNSMASACLTLIVILFWNGICLKEIASGASGDGSGESSGEPLIIESSSGSGDSSGSTATPVTVPVSSGDEETGSGETATSGDNLIITSGDGVNSGDGSGYISNDTLTTISSGDGSGETSGDSFSGEGLLTTTVPPAVVDGSGSVDGSGDTTVAIGSGDVSGDGSGVTSAPDTGSGSGEEPSISGDGSGDTNVTIPGGMTCDTTTANSKPLEIFDITSPTKVLENGLFQIQFRIKDSTSGEALSDLQWSECVWSVSITVLDYSSYKLVRKGFLAVSLEVNINEDTATVLITGLSLSTNGMAVLQISMTTNPTAYQITTWKSIIVESVAQQQIIVTVTQVIEIKFEYDYNTFATEEFKSMVYNFVLSNSDGKVILGIELREGSIIAKVTIGASSKSSVTSLQNEICKDFNSNFTLQYNGQTITIKTIVIKGDNGDTSCHSESSDDNSNMLMIGLIVGIIFCALGIAIICAILFWRFKIYPNRKISSKEDLKDEFEEEFLEQYEAPVTEKQAEVLVKYLGTSHFIEEKLWRSSFSSLREKSILADNPLAPISTSIPKNSKGIQGLGGPKSKHRQRGSKKVPPVETTEPLPPLMINGRRVNIPSKFSPFKFSFKN</sequence>
<evidence type="ECO:0000313" key="5">
    <source>
        <dbReference type="Proteomes" id="UP001217089"/>
    </source>
</evidence>
<keyword evidence="2" id="KW-1133">Transmembrane helix</keyword>
<feature type="compositionally biased region" description="Polar residues" evidence="1">
    <location>
        <begin position="78"/>
        <end position="90"/>
    </location>
</feature>
<keyword evidence="2" id="KW-0812">Transmembrane</keyword>
<keyword evidence="3" id="KW-0732">Signal</keyword>
<proteinExistence type="predicted"/>
<feature type="compositionally biased region" description="Low complexity" evidence="1">
    <location>
        <begin position="141"/>
        <end position="161"/>
    </location>
</feature>
<feature type="region of interest" description="Disordered" evidence="1">
    <location>
        <begin position="33"/>
        <end position="202"/>
    </location>
</feature>
<reference evidence="4 5" key="1">
    <citation type="submission" date="2022-12" db="EMBL/GenBank/DDBJ databases">
        <title>Chromosome-level genome of Tegillarca granosa.</title>
        <authorList>
            <person name="Kim J."/>
        </authorList>
    </citation>
    <scope>NUCLEOTIDE SEQUENCE [LARGE SCALE GENOMIC DNA]</scope>
    <source>
        <strain evidence="4">Teg-2019</strain>
        <tissue evidence="4">Adductor muscle</tissue>
    </source>
</reference>
<keyword evidence="5" id="KW-1185">Reference proteome</keyword>
<name>A0ABQ9FF23_TEGGR</name>
<feature type="compositionally biased region" description="Low complexity" evidence="1">
    <location>
        <begin position="41"/>
        <end position="60"/>
    </location>
</feature>
<feature type="signal peptide" evidence="3">
    <location>
        <begin position="1"/>
        <end position="27"/>
    </location>
</feature>
<evidence type="ECO:0000256" key="3">
    <source>
        <dbReference type="SAM" id="SignalP"/>
    </source>
</evidence>